<keyword evidence="3" id="KW-1185">Reference proteome</keyword>
<accession>A0A3N7GCG4</accession>
<evidence type="ECO:0000313" key="2">
    <source>
        <dbReference type="EMBL" id="RQO89904.1"/>
    </source>
</evidence>
<gene>
    <name evidence="2" type="ORF">POPTR_005G016150</name>
</gene>
<dbReference type="InParanoid" id="A0A3N7GCG4"/>
<evidence type="ECO:0000256" key="1">
    <source>
        <dbReference type="SAM" id="MobiDB-lite"/>
    </source>
</evidence>
<reference evidence="2 3" key="1">
    <citation type="journal article" date="2006" name="Science">
        <title>The genome of black cottonwood, Populus trichocarpa (Torr. &amp; Gray).</title>
        <authorList>
            <person name="Tuskan G.A."/>
            <person name="Difazio S."/>
            <person name="Jansson S."/>
            <person name="Bohlmann J."/>
            <person name="Grigoriev I."/>
            <person name="Hellsten U."/>
            <person name="Putnam N."/>
            <person name="Ralph S."/>
            <person name="Rombauts S."/>
            <person name="Salamov A."/>
            <person name="Schein J."/>
            <person name="Sterck L."/>
            <person name="Aerts A."/>
            <person name="Bhalerao R.R."/>
            <person name="Bhalerao R.P."/>
            <person name="Blaudez D."/>
            <person name="Boerjan W."/>
            <person name="Brun A."/>
            <person name="Brunner A."/>
            <person name="Busov V."/>
            <person name="Campbell M."/>
            <person name="Carlson J."/>
            <person name="Chalot M."/>
            <person name="Chapman J."/>
            <person name="Chen G.L."/>
            <person name="Cooper D."/>
            <person name="Coutinho P.M."/>
            <person name="Couturier J."/>
            <person name="Covert S."/>
            <person name="Cronk Q."/>
            <person name="Cunningham R."/>
            <person name="Davis J."/>
            <person name="Degroeve S."/>
            <person name="Dejardin A."/>
            <person name="Depamphilis C."/>
            <person name="Detter J."/>
            <person name="Dirks B."/>
            <person name="Dubchak I."/>
            <person name="Duplessis S."/>
            <person name="Ehlting J."/>
            <person name="Ellis B."/>
            <person name="Gendler K."/>
            <person name="Goodstein D."/>
            <person name="Gribskov M."/>
            <person name="Grimwood J."/>
            <person name="Groover A."/>
            <person name="Gunter L."/>
            <person name="Hamberger B."/>
            <person name="Heinze B."/>
            <person name="Helariutta Y."/>
            <person name="Henrissat B."/>
            <person name="Holligan D."/>
            <person name="Holt R."/>
            <person name="Huang W."/>
            <person name="Islam-Faridi N."/>
            <person name="Jones S."/>
            <person name="Jones-Rhoades M."/>
            <person name="Jorgensen R."/>
            <person name="Joshi C."/>
            <person name="Kangasjarvi J."/>
            <person name="Karlsson J."/>
            <person name="Kelleher C."/>
            <person name="Kirkpatrick R."/>
            <person name="Kirst M."/>
            <person name="Kohler A."/>
            <person name="Kalluri U."/>
            <person name="Larimer F."/>
            <person name="Leebens-Mack J."/>
            <person name="Leple J.C."/>
            <person name="Locascio P."/>
            <person name="Lou Y."/>
            <person name="Lucas S."/>
            <person name="Martin F."/>
            <person name="Montanini B."/>
            <person name="Napoli C."/>
            <person name="Nelson D.R."/>
            <person name="Nelson C."/>
            <person name="Nieminen K."/>
            <person name="Nilsson O."/>
            <person name="Pereda V."/>
            <person name="Peter G."/>
            <person name="Philippe R."/>
            <person name="Pilate G."/>
            <person name="Poliakov A."/>
            <person name="Razumovskaya J."/>
            <person name="Richardson P."/>
            <person name="Rinaldi C."/>
            <person name="Ritland K."/>
            <person name="Rouze P."/>
            <person name="Ryaboy D."/>
            <person name="Schmutz J."/>
            <person name="Schrader J."/>
            <person name="Segerman B."/>
            <person name="Shin H."/>
            <person name="Siddiqui A."/>
            <person name="Sterky F."/>
            <person name="Terry A."/>
            <person name="Tsai C.J."/>
            <person name="Uberbacher E."/>
            <person name="Unneberg P."/>
            <person name="Vahala J."/>
            <person name="Wall K."/>
            <person name="Wessler S."/>
            <person name="Yang G."/>
            <person name="Yin T."/>
            <person name="Douglas C."/>
            <person name="Marra M."/>
            <person name="Sandberg G."/>
            <person name="Van de Peer Y."/>
            <person name="Rokhsar D."/>
        </authorList>
    </citation>
    <scope>NUCLEOTIDE SEQUENCE [LARGE SCALE GENOMIC DNA]</scope>
    <source>
        <strain evidence="3">cv. Nisqually</strain>
    </source>
</reference>
<feature type="compositionally biased region" description="Polar residues" evidence="1">
    <location>
        <begin position="10"/>
        <end position="24"/>
    </location>
</feature>
<organism evidence="2 3">
    <name type="scientific">Populus trichocarpa</name>
    <name type="common">Western balsam poplar</name>
    <name type="synonym">Populus balsamifera subsp. trichocarpa</name>
    <dbReference type="NCBI Taxonomy" id="3694"/>
    <lineage>
        <taxon>Eukaryota</taxon>
        <taxon>Viridiplantae</taxon>
        <taxon>Streptophyta</taxon>
        <taxon>Embryophyta</taxon>
        <taxon>Tracheophyta</taxon>
        <taxon>Spermatophyta</taxon>
        <taxon>Magnoliopsida</taxon>
        <taxon>eudicotyledons</taxon>
        <taxon>Gunneridae</taxon>
        <taxon>Pentapetalae</taxon>
        <taxon>rosids</taxon>
        <taxon>fabids</taxon>
        <taxon>Malpighiales</taxon>
        <taxon>Salicaceae</taxon>
        <taxon>Saliceae</taxon>
        <taxon>Populus</taxon>
    </lineage>
</organism>
<sequence length="110" mass="12181">MHEQPLIWNATASPQRITTNSESSPHAPDKIQSPSESGHLGKVNSQKAVASVDAFFNEVKPPASPMRIYAQYCCNCQHHNYVTHTKAGIETVHVYEATISIGIVRHSRGW</sequence>
<dbReference type="EMBL" id="CM009294">
    <property type="protein sequence ID" value="RQO89904.1"/>
    <property type="molecule type" value="Genomic_DNA"/>
</dbReference>
<proteinExistence type="predicted"/>
<dbReference type="Proteomes" id="UP000006729">
    <property type="component" value="Chromosome 5"/>
</dbReference>
<name>A0A3N7GCG4_POPTR</name>
<feature type="region of interest" description="Disordered" evidence="1">
    <location>
        <begin position="1"/>
        <end position="43"/>
    </location>
</feature>
<dbReference type="AlphaFoldDB" id="A0A3N7GCG4"/>
<evidence type="ECO:0000313" key="3">
    <source>
        <dbReference type="Proteomes" id="UP000006729"/>
    </source>
</evidence>
<protein>
    <submittedName>
        <fullName evidence="2">Uncharacterized protein</fullName>
    </submittedName>
</protein>